<evidence type="ECO:0000313" key="1">
    <source>
        <dbReference type="EMBL" id="CAI8034071.1"/>
    </source>
</evidence>
<name>A0AA35SSU5_GEOBA</name>
<dbReference type="Proteomes" id="UP001174909">
    <property type="component" value="Unassembled WGS sequence"/>
</dbReference>
<dbReference type="AlphaFoldDB" id="A0AA35SSU5"/>
<sequence length="222" mass="24585">KYDHVTLVATGNVISWLACGFWRHGKLKEGTVMANKGTSIKDAVAKWAEKSGQDPKAATEIQLYMQLPPIEKMDASLSTLAACEKLSLSSNCIDKITNLNGMSKTNNSAQQSFITQTFRGTQDSVSRTEPDKKLDWTCKCTSWIKFSVFHLEMYVGCSSRHTGTAVDILQQHREVKRHRSAQEAQGVAHLGRAGVDCLHASVWDSSVSVQAMLFNFSIVCQR</sequence>
<evidence type="ECO:0000313" key="2">
    <source>
        <dbReference type="Proteomes" id="UP001174909"/>
    </source>
</evidence>
<reference evidence="1" key="1">
    <citation type="submission" date="2023-03" db="EMBL/GenBank/DDBJ databases">
        <authorList>
            <person name="Steffen K."/>
            <person name="Cardenas P."/>
        </authorList>
    </citation>
    <scope>NUCLEOTIDE SEQUENCE</scope>
</reference>
<accession>A0AA35SSU5</accession>
<keyword evidence="2" id="KW-1185">Reference proteome</keyword>
<comment type="caution">
    <text evidence="1">The sequence shown here is derived from an EMBL/GenBank/DDBJ whole genome shotgun (WGS) entry which is preliminary data.</text>
</comment>
<organism evidence="1 2">
    <name type="scientific">Geodia barretti</name>
    <name type="common">Barrett's horny sponge</name>
    <dbReference type="NCBI Taxonomy" id="519541"/>
    <lineage>
        <taxon>Eukaryota</taxon>
        <taxon>Metazoa</taxon>
        <taxon>Porifera</taxon>
        <taxon>Demospongiae</taxon>
        <taxon>Heteroscleromorpha</taxon>
        <taxon>Tetractinellida</taxon>
        <taxon>Astrophorina</taxon>
        <taxon>Geodiidae</taxon>
        <taxon>Geodia</taxon>
    </lineage>
</organism>
<dbReference type="InterPro" id="IPR032675">
    <property type="entry name" value="LRR_dom_sf"/>
</dbReference>
<protein>
    <submittedName>
        <fullName evidence="1">Dynein light chain 1, axonemal</fullName>
    </submittedName>
</protein>
<gene>
    <name evidence="1" type="ORF">GBAR_LOCUS19217</name>
</gene>
<dbReference type="Gene3D" id="3.80.10.10">
    <property type="entry name" value="Ribonuclease Inhibitor"/>
    <property type="match status" value="1"/>
</dbReference>
<dbReference type="EMBL" id="CASHTH010002709">
    <property type="protein sequence ID" value="CAI8034071.1"/>
    <property type="molecule type" value="Genomic_DNA"/>
</dbReference>
<feature type="non-terminal residue" evidence="1">
    <location>
        <position position="222"/>
    </location>
</feature>
<proteinExistence type="predicted"/>